<protein>
    <submittedName>
        <fullName evidence="1">Uncharacterized protein</fullName>
    </submittedName>
</protein>
<reference evidence="1" key="1">
    <citation type="journal article" date="2014" name="Int. J. Syst. Evol. Microbiol.">
        <title>Complete genome sequence of Corynebacterium casei LMG S-19264T (=DSM 44701T), isolated from a smear-ripened cheese.</title>
        <authorList>
            <consortium name="US DOE Joint Genome Institute (JGI-PGF)"/>
            <person name="Walter F."/>
            <person name="Albersmeier A."/>
            <person name="Kalinowski J."/>
            <person name="Ruckert C."/>
        </authorList>
    </citation>
    <scope>NUCLEOTIDE SEQUENCE</scope>
    <source>
        <strain evidence="1">CGMCC 1.12360</strain>
    </source>
</reference>
<dbReference type="Proteomes" id="UP000602050">
    <property type="component" value="Unassembled WGS sequence"/>
</dbReference>
<organism evidence="1 2">
    <name type="scientific">Compostibacillus humi</name>
    <dbReference type="NCBI Taxonomy" id="1245525"/>
    <lineage>
        <taxon>Bacteria</taxon>
        <taxon>Bacillati</taxon>
        <taxon>Bacillota</taxon>
        <taxon>Bacilli</taxon>
        <taxon>Bacillales</taxon>
        <taxon>Bacillaceae</taxon>
        <taxon>Compostibacillus</taxon>
    </lineage>
</organism>
<gene>
    <name evidence="1" type="ORF">GCM10010978_01110</name>
</gene>
<dbReference type="AlphaFoldDB" id="A0A8J3EJ07"/>
<proteinExistence type="predicted"/>
<accession>A0A8J3EJ07</accession>
<comment type="caution">
    <text evidence="1">The sequence shown here is derived from an EMBL/GenBank/DDBJ whole genome shotgun (WGS) entry which is preliminary data.</text>
</comment>
<dbReference type="EMBL" id="BMEV01000002">
    <property type="protein sequence ID" value="GGH68291.1"/>
    <property type="molecule type" value="Genomic_DNA"/>
</dbReference>
<evidence type="ECO:0000313" key="2">
    <source>
        <dbReference type="Proteomes" id="UP000602050"/>
    </source>
</evidence>
<reference evidence="1" key="2">
    <citation type="submission" date="2020-09" db="EMBL/GenBank/DDBJ databases">
        <authorList>
            <person name="Sun Q."/>
            <person name="Zhou Y."/>
        </authorList>
    </citation>
    <scope>NUCLEOTIDE SEQUENCE</scope>
    <source>
        <strain evidence="1">CGMCC 1.12360</strain>
    </source>
</reference>
<name>A0A8J3EJ07_9BACI</name>
<dbReference type="RefSeq" id="WP_188390413.1">
    <property type="nucleotide sequence ID" value="NZ_BMEV01000002.1"/>
</dbReference>
<sequence length="102" mass="11227">MVRGFIILLFMVIFFLAGAVYGMKETKGVEEKPITEDTPVSVIVEEGENAVQEDPLQEEDIEELLPTEPTLAEKTASALEAGVQGFYELVVNILYGIAALFF</sequence>
<keyword evidence="2" id="KW-1185">Reference proteome</keyword>
<evidence type="ECO:0000313" key="1">
    <source>
        <dbReference type="EMBL" id="GGH68291.1"/>
    </source>
</evidence>